<organism evidence="1">
    <name type="scientific">Arundo donax</name>
    <name type="common">Giant reed</name>
    <name type="synonym">Donax arundinaceus</name>
    <dbReference type="NCBI Taxonomy" id="35708"/>
    <lineage>
        <taxon>Eukaryota</taxon>
        <taxon>Viridiplantae</taxon>
        <taxon>Streptophyta</taxon>
        <taxon>Embryophyta</taxon>
        <taxon>Tracheophyta</taxon>
        <taxon>Spermatophyta</taxon>
        <taxon>Magnoliopsida</taxon>
        <taxon>Liliopsida</taxon>
        <taxon>Poales</taxon>
        <taxon>Poaceae</taxon>
        <taxon>PACMAD clade</taxon>
        <taxon>Arundinoideae</taxon>
        <taxon>Arundineae</taxon>
        <taxon>Arundo</taxon>
    </lineage>
</organism>
<evidence type="ECO:0000313" key="1">
    <source>
        <dbReference type="EMBL" id="JAE29405.1"/>
    </source>
</evidence>
<reference evidence="1" key="2">
    <citation type="journal article" date="2015" name="Data Brief">
        <title>Shoot transcriptome of the giant reed, Arundo donax.</title>
        <authorList>
            <person name="Barrero R.A."/>
            <person name="Guerrero F.D."/>
            <person name="Moolhuijzen P."/>
            <person name="Goolsby J.A."/>
            <person name="Tidwell J."/>
            <person name="Bellgard S.E."/>
            <person name="Bellgard M.I."/>
        </authorList>
    </citation>
    <scope>NUCLEOTIDE SEQUENCE</scope>
    <source>
        <tissue evidence="1">Shoot tissue taken approximately 20 cm above the soil surface</tissue>
    </source>
</reference>
<dbReference type="EMBL" id="GBRH01168491">
    <property type="protein sequence ID" value="JAE29405.1"/>
    <property type="molecule type" value="Transcribed_RNA"/>
</dbReference>
<reference evidence="1" key="1">
    <citation type="submission" date="2014-09" db="EMBL/GenBank/DDBJ databases">
        <authorList>
            <person name="Magalhaes I.L.F."/>
            <person name="Oliveira U."/>
            <person name="Santos F.R."/>
            <person name="Vidigal T.H.D.A."/>
            <person name="Brescovit A.D."/>
            <person name="Santos A.J."/>
        </authorList>
    </citation>
    <scope>NUCLEOTIDE SEQUENCE</scope>
    <source>
        <tissue evidence="1">Shoot tissue taken approximately 20 cm above the soil surface</tissue>
    </source>
</reference>
<name>A0A0A9GWM6_ARUDO</name>
<proteinExistence type="predicted"/>
<dbReference type="AlphaFoldDB" id="A0A0A9GWM6"/>
<sequence>MEVKATVLGILEKQSSCKITSIHMIIIFVVHGVKK</sequence>
<accession>A0A0A9GWM6</accession>
<protein>
    <submittedName>
        <fullName evidence="1">Uncharacterized protein</fullName>
    </submittedName>
</protein>